<evidence type="ECO:0000313" key="14">
    <source>
        <dbReference type="Proteomes" id="UP000016923"/>
    </source>
</evidence>
<dbReference type="InterPro" id="IPR040720">
    <property type="entry name" value="GH81_C"/>
</dbReference>
<keyword evidence="4" id="KW-0378">Hydrolase</keyword>
<name>S3C810_OPHP1</name>
<evidence type="ECO:0000256" key="3">
    <source>
        <dbReference type="ARBA" id="ARBA00012780"/>
    </source>
</evidence>
<dbReference type="InterPro" id="IPR005200">
    <property type="entry name" value="Endo-beta-glucanase"/>
</dbReference>
<feature type="chain" id="PRO_5004507101" description="glucan endo-1,3-beta-D-glucosidase" evidence="10">
    <location>
        <begin position="22"/>
        <end position="855"/>
    </location>
</feature>
<evidence type="ECO:0000256" key="8">
    <source>
        <dbReference type="ARBA" id="ARBA00023326"/>
    </source>
</evidence>
<keyword evidence="5" id="KW-0119">Carbohydrate metabolism</keyword>
<feature type="domain" description="Glycosyl hydrolase family 81 N-terminal" evidence="11">
    <location>
        <begin position="156"/>
        <end position="486"/>
    </location>
</feature>
<dbReference type="Pfam" id="PF03639">
    <property type="entry name" value="Glyco_hydro_81"/>
    <property type="match status" value="1"/>
</dbReference>
<dbReference type="GO" id="GO:0009986">
    <property type="term" value="C:cell surface"/>
    <property type="evidence" value="ECO:0007669"/>
    <property type="project" value="TreeGrafter"/>
</dbReference>
<dbReference type="STRING" id="1262450.S3C810"/>
<proteinExistence type="inferred from homology"/>
<dbReference type="EC" id="3.2.1.39" evidence="3"/>
<dbReference type="FunFam" id="1.10.287.1170:FF:000001">
    <property type="entry name" value="Endo-1,3-beta-glucanase Engl1"/>
    <property type="match status" value="1"/>
</dbReference>
<dbReference type="AlphaFoldDB" id="S3C810"/>
<evidence type="ECO:0000256" key="1">
    <source>
        <dbReference type="ARBA" id="ARBA00000382"/>
    </source>
</evidence>
<dbReference type="GO" id="GO:0052861">
    <property type="term" value="F:endo-1,3(4)-beta-glucanase activity"/>
    <property type="evidence" value="ECO:0007669"/>
    <property type="project" value="InterPro"/>
</dbReference>
<keyword evidence="10" id="KW-0732">Signal</keyword>
<evidence type="ECO:0000256" key="4">
    <source>
        <dbReference type="ARBA" id="ARBA00022801"/>
    </source>
</evidence>
<accession>S3C810</accession>
<dbReference type="GO" id="GO:0042973">
    <property type="term" value="F:glucan endo-1,3-beta-D-glucosidase activity"/>
    <property type="evidence" value="ECO:0007669"/>
    <property type="project" value="UniProtKB-EC"/>
</dbReference>
<gene>
    <name evidence="13" type="ORF">F503_04559</name>
</gene>
<dbReference type="GO" id="GO:0000272">
    <property type="term" value="P:polysaccharide catabolic process"/>
    <property type="evidence" value="ECO:0007669"/>
    <property type="project" value="UniProtKB-KW"/>
</dbReference>
<evidence type="ECO:0000259" key="12">
    <source>
        <dbReference type="Pfam" id="PF17652"/>
    </source>
</evidence>
<dbReference type="VEuPathDB" id="FungiDB:F503_04559"/>
<dbReference type="eggNOG" id="KOG2254">
    <property type="taxonomic scope" value="Eukaryota"/>
</dbReference>
<dbReference type="OrthoDB" id="4473401at2759"/>
<keyword evidence="7" id="KW-0961">Cell wall biogenesis/degradation</keyword>
<evidence type="ECO:0000256" key="2">
    <source>
        <dbReference type="ARBA" id="ARBA00010730"/>
    </source>
</evidence>
<dbReference type="HOGENOM" id="CLU_005482_2_0_1"/>
<feature type="region of interest" description="Disordered" evidence="9">
    <location>
        <begin position="59"/>
        <end position="103"/>
    </location>
</feature>
<dbReference type="OMA" id="DTMFAYA"/>
<keyword evidence="14" id="KW-1185">Reference proteome</keyword>
<dbReference type="Proteomes" id="UP000016923">
    <property type="component" value="Unassembled WGS sequence"/>
</dbReference>
<dbReference type="Gene3D" id="2.70.98.30">
    <property type="entry name" value="Golgi alpha-mannosidase II, domain 4"/>
    <property type="match status" value="1"/>
</dbReference>
<dbReference type="GO" id="GO:0071555">
    <property type="term" value="P:cell wall organization"/>
    <property type="evidence" value="ECO:0007669"/>
    <property type="project" value="UniProtKB-KW"/>
</dbReference>
<dbReference type="PANTHER" id="PTHR31983:SF0">
    <property type="entry name" value="GLUCAN ENDO-1,3-BETA-D-GLUCOSIDASE 2"/>
    <property type="match status" value="1"/>
</dbReference>
<dbReference type="Gene3D" id="1.20.5.420">
    <property type="entry name" value="Immunoglobulin FC, subunit C"/>
    <property type="match status" value="1"/>
</dbReference>
<evidence type="ECO:0000256" key="10">
    <source>
        <dbReference type="SAM" id="SignalP"/>
    </source>
</evidence>
<comment type="catalytic activity">
    <reaction evidence="1">
        <text>Hydrolysis of (1-&gt;3)-beta-D-glucosidic linkages in (1-&gt;3)-beta-D-glucans.</text>
        <dbReference type="EC" id="3.2.1.39"/>
    </reaction>
</comment>
<dbReference type="PROSITE" id="PS52008">
    <property type="entry name" value="GH81"/>
    <property type="match status" value="1"/>
</dbReference>
<sequence length="855" mass="92727">MKMLAGATLFALGLLASPASTTPFGSSPIHDVTSAPAAIASDINSSSSRNDTVQTRCSYSQTSCPHSLPKLKSHRFDKTRKFSSSSPPPSTAPLSSSVVQPRHCHCTSPASPFPGIGSMDLFASPINEGAEAGALPAQIKSRPDHPQAPLGTTPASRKASGPIETNKFYANLMLGDQDFPAYMMPYSVSWTKGRAPTSGWGLTVSYVTPEMRVFGPNDGPCHHHSSPNSYFFSPPVLQNFVLDATELNDKTVMTVENQTDMSTMVSLRSGGPEAAPTIQFPLVQGQGFVTGLYDGACPLIRSAQAFLSVDSACAGLKQGVQRYVVQMNDNSTWLIYARSQSGSPSIDLRQNSPTSLQAQQGFCGSIQMARVLDPAQGYASYDQAAGVFASGVTLSGQTSSNGAAGTYTFAFNKSDVANDASFMSSSPLLMFALPHHYASFDDKTKGALQNIEMQTTTKGGARAVLGDSWTMVEPELPVDLGFLPWDHKSKKTINAISASSHEAILSIARQEIAQDMNAQTDLDSMYYSGKGLAKFASILLAVSELLHDKETAATGLAKLKESFARFTENRQIHPLVYESAWGGVVSTASYTLNDPNVDFGNSYYNDHHFHYGYFVYAGAVIAHLDPSWLKDNEAFVDTLVRDYANPSHKDKLFPVFRSFDWYHGHSWAHGLFASMDGKDQESSSEDAMSVYALKLWGMAKGDAVLEARGNLMLAVQARSLQTYYYYEQGNNVEPSGFIGNQVAGIMFENKIDHTTYFGNAPEYIHGIHMIPLLPCSPYFRKPSYVMQEWNDIFANGKADSVPGGWRGILYGNLATLDPHAAFKFFSQANFDPSWLDGGASRTWYLSYAAVLAGGL</sequence>
<dbReference type="Pfam" id="PF17652">
    <property type="entry name" value="Glyco_hydro81C"/>
    <property type="match status" value="1"/>
</dbReference>
<dbReference type="InterPro" id="IPR040451">
    <property type="entry name" value="GH81_N"/>
</dbReference>
<evidence type="ECO:0000256" key="6">
    <source>
        <dbReference type="ARBA" id="ARBA00023295"/>
    </source>
</evidence>
<evidence type="ECO:0000256" key="7">
    <source>
        <dbReference type="ARBA" id="ARBA00023316"/>
    </source>
</evidence>
<dbReference type="EMBL" id="KE148148">
    <property type="protein sequence ID" value="EPE08972.1"/>
    <property type="molecule type" value="Genomic_DNA"/>
</dbReference>
<keyword evidence="6" id="KW-0326">Glycosidase</keyword>
<reference evidence="13 14" key="1">
    <citation type="journal article" date="2013" name="BMC Genomics">
        <title>The genome and transcriptome of the pine saprophyte Ophiostoma piceae, and a comparison with the bark beetle-associated pine pathogen Grosmannia clavigera.</title>
        <authorList>
            <person name="Haridas S."/>
            <person name="Wang Y."/>
            <person name="Lim L."/>
            <person name="Massoumi Alamouti S."/>
            <person name="Jackman S."/>
            <person name="Docking R."/>
            <person name="Robertson G."/>
            <person name="Birol I."/>
            <person name="Bohlmann J."/>
            <person name="Breuil C."/>
        </authorList>
    </citation>
    <scope>NUCLEOTIDE SEQUENCE [LARGE SCALE GENOMIC DNA]</scope>
    <source>
        <strain evidence="13 14">UAMH 11346</strain>
    </source>
</reference>
<dbReference type="PANTHER" id="PTHR31983">
    <property type="entry name" value="ENDO-1,3(4)-BETA-GLUCANASE 1"/>
    <property type="match status" value="1"/>
</dbReference>
<evidence type="ECO:0000256" key="9">
    <source>
        <dbReference type="SAM" id="MobiDB-lite"/>
    </source>
</evidence>
<feature type="signal peptide" evidence="10">
    <location>
        <begin position="1"/>
        <end position="21"/>
    </location>
</feature>
<organism evidence="13 14">
    <name type="scientific">Ophiostoma piceae (strain UAMH 11346)</name>
    <name type="common">Sap stain fungus</name>
    <dbReference type="NCBI Taxonomy" id="1262450"/>
    <lineage>
        <taxon>Eukaryota</taxon>
        <taxon>Fungi</taxon>
        <taxon>Dikarya</taxon>
        <taxon>Ascomycota</taxon>
        <taxon>Pezizomycotina</taxon>
        <taxon>Sordariomycetes</taxon>
        <taxon>Sordariomycetidae</taxon>
        <taxon>Ophiostomatales</taxon>
        <taxon>Ophiostomataceae</taxon>
        <taxon>Ophiostoma</taxon>
    </lineage>
</organism>
<feature type="region of interest" description="Disordered" evidence="9">
    <location>
        <begin position="139"/>
        <end position="161"/>
    </location>
</feature>
<evidence type="ECO:0000256" key="5">
    <source>
        <dbReference type="ARBA" id="ARBA00023277"/>
    </source>
</evidence>
<feature type="domain" description="Glycosyl hydrolase family 81 C-terminal" evidence="12">
    <location>
        <begin position="496"/>
        <end position="845"/>
    </location>
</feature>
<protein>
    <recommendedName>
        <fullName evidence="3">glucan endo-1,3-beta-D-glucosidase</fullName>
        <ecNumber evidence="3">3.2.1.39</ecNumber>
    </recommendedName>
</protein>
<comment type="similarity">
    <text evidence="2">Belongs to the glycosyl hydrolase 81 family.</text>
</comment>
<keyword evidence="8" id="KW-0624">Polysaccharide degradation</keyword>
<dbReference type="Gene3D" id="1.10.287.1170">
    <property type="entry name" value="glycoside hydrolase family 81 endo-[beta] glucanase"/>
    <property type="match status" value="1"/>
</dbReference>
<evidence type="ECO:0000313" key="13">
    <source>
        <dbReference type="EMBL" id="EPE08972.1"/>
    </source>
</evidence>
<evidence type="ECO:0000259" key="11">
    <source>
        <dbReference type="Pfam" id="PF03639"/>
    </source>
</evidence>